<reference evidence="2" key="1">
    <citation type="submission" date="2015-08" db="EMBL/GenBank/DDBJ databases">
        <authorList>
            <person name="Varghese N."/>
        </authorList>
    </citation>
    <scope>NUCLEOTIDE SEQUENCE [LARGE SCALE GENOMIC DNA]</scope>
    <source>
        <strain evidence="2">JCM 18476</strain>
    </source>
</reference>
<gene>
    <name evidence="1" type="ORF">Ga0061065_103174</name>
</gene>
<dbReference type="STRING" id="1137284.GCA_001418205_01173"/>
<keyword evidence="2" id="KW-1185">Reference proteome</keyword>
<organism evidence="1 2">
    <name type="scientific">Marinomonas fungiae</name>
    <dbReference type="NCBI Taxonomy" id="1137284"/>
    <lineage>
        <taxon>Bacteria</taxon>
        <taxon>Pseudomonadati</taxon>
        <taxon>Pseudomonadota</taxon>
        <taxon>Gammaproteobacteria</taxon>
        <taxon>Oceanospirillales</taxon>
        <taxon>Oceanospirillaceae</taxon>
        <taxon>Marinomonas</taxon>
    </lineage>
</organism>
<dbReference type="AlphaFoldDB" id="A0A0K6IJQ2"/>
<accession>A0A0K6IJQ2</accession>
<dbReference type="EMBL" id="CYHG01000003">
    <property type="protein sequence ID" value="CUB03324.1"/>
    <property type="molecule type" value="Genomic_DNA"/>
</dbReference>
<name>A0A0K6IJQ2_9GAMM</name>
<protein>
    <recommendedName>
        <fullName evidence="3">YHS domain-containing protein</fullName>
    </recommendedName>
</protein>
<dbReference type="Proteomes" id="UP000182769">
    <property type="component" value="Unassembled WGS sequence"/>
</dbReference>
<proteinExistence type="predicted"/>
<evidence type="ECO:0000313" key="2">
    <source>
        <dbReference type="Proteomes" id="UP000182769"/>
    </source>
</evidence>
<evidence type="ECO:0008006" key="3">
    <source>
        <dbReference type="Google" id="ProtNLM"/>
    </source>
</evidence>
<evidence type="ECO:0000313" key="1">
    <source>
        <dbReference type="EMBL" id="CUB03324.1"/>
    </source>
</evidence>
<sequence length="63" mass="7382">MDKILNKYCPRTGKRVTSDSLTYYRGYIVGFFNPSCRDDFANNKENCPKDTNYFDVLIKETQS</sequence>